<evidence type="ECO:0000313" key="8">
    <source>
        <dbReference type="Proteomes" id="UP000192223"/>
    </source>
</evidence>
<dbReference type="InterPro" id="IPR011992">
    <property type="entry name" value="EF-hand-dom_pair"/>
</dbReference>
<evidence type="ECO:0000256" key="3">
    <source>
        <dbReference type="ARBA" id="ARBA00022737"/>
    </source>
</evidence>
<evidence type="ECO:0000313" key="9">
    <source>
        <dbReference type="RefSeq" id="XP_018321861.1"/>
    </source>
</evidence>
<dbReference type="Gene3D" id="1.10.238.10">
    <property type="entry name" value="EF-hand"/>
    <property type="match status" value="2"/>
</dbReference>
<gene>
    <name evidence="9" type="primary">LOC108734709</name>
</gene>
<keyword evidence="6" id="KW-0514">Muscle protein</keyword>
<comment type="subunit">
    <text evidence="1">Myosin is a hexamer of 2 heavy chains and 4 light chains.</text>
</comment>
<evidence type="ECO:0000256" key="1">
    <source>
        <dbReference type="ARBA" id="ARBA00011445"/>
    </source>
</evidence>
<organism evidence="8 9">
    <name type="scientific">Agrilus planipennis</name>
    <name type="common">Emerald ash borer</name>
    <name type="synonym">Agrilus marcopoli</name>
    <dbReference type="NCBI Taxonomy" id="224129"/>
    <lineage>
        <taxon>Eukaryota</taxon>
        <taxon>Metazoa</taxon>
        <taxon>Ecdysozoa</taxon>
        <taxon>Arthropoda</taxon>
        <taxon>Hexapoda</taxon>
        <taxon>Insecta</taxon>
        <taxon>Pterygota</taxon>
        <taxon>Neoptera</taxon>
        <taxon>Endopterygota</taxon>
        <taxon>Coleoptera</taxon>
        <taxon>Polyphaga</taxon>
        <taxon>Elateriformia</taxon>
        <taxon>Buprestoidea</taxon>
        <taxon>Buprestidae</taxon>
        <taxon>Agrilinae</taxon>
        <taxon>Agrilus</taxon>
    </lineage>
</organism>
<dbReference type="PROSITE" id="PS50222">
    <property type="entry name" value="EF_HAND_2"/>
    <property type="match status" value="2"/>
</dbReference>
<evidence type="ECO:0000256" key="4">
    <source>
        <dbReference type="ARBA" id="ARBA00023123"/>
    </source>
</evidence>
<feature type="domain" description="EF-hand" evidence="7">
    <location>
        <begin position="81"/>
        <end position="116"/>
    </location>
</feature>
<keyword evidence="4" id="KW-0518">Myosin</keyword>
<dbReference type="FunCoup" id="A0A1W4WD24">
    <property type="interactions" value="15"/>
</dbReference>
<dbReference type="GeneID" id="108734709"/>
<feature type="domain" description="EF-hand" evidence="7">
    <location>
        <begin position="7"/>
        <end position="42"/>
    </location>
</feature>
<evidence type="ECO:0000256" key="2">
    <source>
        <dbReference type="ARBA" id="ARBA00019148"/>
    </source>
</evidence>
<dbReference type="OrthoDB" id="26525at2759"/>
<dbReference type="InterPro" id="IPR050230">
    <property type="entry name" value="CALM/Myosin/TropC-like"/>
</dbReference>
<dbReference type="KEGG" id="apln:108734709"/>
<reference evidence="9" key="1">
    <citation type="submission" date="2025-08" db="UniProtKB">
        <authorList>
            <consortium name="RefSeq"/>
        </authorList>
    </citation>
    <scope>IDENTIFICATION</scope>
    <source>
        <tissue evidence="9">Entire body</tissue>
    </source>
</reference>
<accession>A0A1W4WD24</accession>
<dbReference type="InParanoid" id="A0A1W4WD24"/>
<dbReference type="AlphaFoldDB" id="A0A1W4WD24"/>
<sequence length="150" mass="16970">MADLSARDIERANFVFSIYDFEGNGTVDAVNLGDMLRALNQNPTLAFIEKLGGTKKKGEKKLKVEEFLPIYGQVKKEKEQGTYEDFLECLKLYDKEENGKMMAAELAHTLLSLGERLTDAECDQILKDCMDKEDDDGFIPYAPFLKNLMA</sequence>
<dbReference type="Proteomes" id="UP000192223">
    <property type="component" value="Unplaced"/>
</dbReference>
<dbReference type="PANTHER" id="PTHR23048:SF33">
    <property type="entry name" value="MYOSIN LIGHT CHAIN ALKALI"/>
    <property type="match status" value="1"/>
</dbReference>
<keyword evidence="8" id="KW-1185">Reference proteome</keyword>
<protein>
    <recommendedName>
        <fullName evidence="2">Myosin light chain alkali</fullName>
    </recommendedName>
</protein>
<dbReference type="RefSeq" id="XP_018321861.1">
    <property type="nucleotide sequence ID" value="XM_018466359.2"/>
</dbReference>
<dbReference type="PANTHER" id="PTHR23048">
    <property type="entry name" value="MYOSIN LIGHT CHAIN 1, 3"/>
    <property type="match status" value="1"/>
</dbReference>
<evidence type="ECO:0000256" key="5">
    <source>
        <dbReference type="ARBA" id="ARBA00023175"/>
    </source>
</evidence>
<dbReference type="STRING" id="224129.A0A1W4WD24"/>
<evidence type="ECO:0000256" key="6">
    <source>
        <dbReference type="ARBA" id="ARBA00023179"/>
    </source>
</evidence>
<keyword evidence="3" id="KW-0677">Repeat</keyword>
<dbReference type="SUPFAM" id="SSF47473">
    <property type="entry name" value="EF-hand"/>
    <property type="match status" value="1"/>
</dbReference>
<evidence type="ECO:0000259" key="7">
    <source>
        <dbReference type="PROSITE" id="PS50222"/>
    </source>
</evidence>
<dbReference type="FunFam" id="1.10.238.10:FF:000003">
    <property type="entry name" value="Calmodulin A"/>
    <property type="match status" value="1"/>
</dbReference>
<dbReference type="InterPro" id="IPR002048">
    <property type="entry name" value="EF_hand_dom"/>
</dbReference>
<name>A0A1W4WD24_AGRPL</name>
<keyword evidence="5" id="KW-0505">Motor protein</keyword>
<dbReference type="GO" id="GO:0005859">
    <property type="term" value="C:muscle myosin complex"/>
    <property type="evidence" value="ECO:0007669"/>
    <property type="project" value="TreeGrafter"/>
</dbReference>
<proteinExistence type="predicted"/>
<dbReference type="GO" id="GO:0005509">
    <property type="term" value="F:calcium ion binding"/>
    <property type="evidence" value="ECO:0007669"/>
    <property type="project" value="InterPro"/>
</dbReference>